<dbReference type="RefSeq" id="WP_007999767.1">
    <property type="nucleotide sequence ID" value="NZ_AOJI01000019.1"/>
</dbReference>
<dbReference type="AlphaFoldDB" id="M0PEF2"/>
<reference evidence="3 4" key="1">
    <citation type="journal article" date="2014" name="PLoS Genet.">
        <title>Phylogenetically driven sequencing of extremely halophilic archaea reveals strategies for static and dynamic osmo-response.</title>
        <authorList>
            <person name="Becker E.A."/>
            <person name="Seitzer P.M."/>
            <person name="Tritt A."/>
            <person name="Larsen D."/>
            <person name="Krusor M."/>
            <person name="Yao A.I."/>
            <person name="Wu D."/>
            <person name="Madern D."/>
            <person name="Eisen J.A."/>
            <person name="Darling A.E."/>
            <person name="Facciotti M.T."/>
        </authorList>
    </citation>
    <scope>NUCLEOTIDE SEQUENCE [LARGE SCALE GENOMIC DNA]</scope>
    <source>
        <strain evidence="3 4">JCM 13560</strain>
    </source>
</reference>
<dbReference type="Pfam" id="PF26033">
    <property type="entry name" value="DUF8009"/>
    <property type="match status" value="1"/>
</dbReference>
<accession>M0PEF2</accession>
<evidence type="ECO:0000313" key="3">
    <source>
        <dbReference type="EMBL" id="EMA68263.1"/>
    </source>
</evidence>
<dbReference type="PATRIC" id="fig|1230454.4.peg.1370"/>
<dbReference type="OrthoDB" id="199191at2157"/>
<gene>
    <name evidence="3" type="ORF">C461_06764</name>
</gene>
<dbReference type="EMBL" id="AOJI01000019">
    <property type="protein sequence ID" value="EMA68263.1"/>
    <property type="molecule type" value="Genomic_DNA"/>
</dbReference>
<dbReference type="STRING" id="1230454.C461_06764"/>
<name>M0PEF2_9EURY</name>
<organism evidence="3 4">
    <name type="scientific">Halorubrum aidingense JCM 13560</name>
    <dbReference type="NCBI Taxonomy" id="1230454"/>
    <lineage>
        <taxon>Archaea</taxon>
        <taxon>Methanobacteriati</taxon>
        <taxon>Methanobacteriota</taxon>
        <taxon>Stenosarchaea group</taxon>
        <taxon>Halobacteria</taxon>
        <taxon>Halobacteriales</taxon>
        <taxon>Haloferacaceae</taxon>
        <taxon>Halorubrum</taxon>
    </lineage>
</organism>
<feature type="compositionally biased region" description="Basic and acidic residues" evidence="1">
    <location>
        <begin position="73"/>
        <end position="97"/>
    </location>
</feature>
<keyword evidence="4" id="KW-1185">Reference proteome</keyword>
<evidence type="ECO:0000313" key="4">
    <source>
        <dbReference type="Proteomes" id="UP000011575"/>
    </source>
</evidence>
<dbReference type="InterPro" id="IPR058322">
    <property type="entry name" value="DUF8009"/>
</dbReference>
<feature type="compositionally biased region" description="Basic and acidic residues" evidence="1">
    <location>
        <begin position="118"/>
        <end position="129"/>
    </location>
</feature>
<proteinExistence type="predicted"/>
<sequence length="162" mass="17484">MTDAGPTGPGRIRSIAVHREDVATALEATLRSDRTVVLRVTPPFSGRMRARLHSLGSDSSAKATSDDAADESEAAKESEAANEADREPIHIDPRDLVDEVPPYPEVDDTAAEYPDADVETRRERHGAAVETWRERVRRSVVASVTIDGDGGATREIDVVVLG</sequence>
<feature type="compositionally biased region" description="Acidic residues" evidence="1">
    <location>
        <begin position="105"/>
        <end position="117"/>
    </location>
</feature>
<protein>
    <recommendedName>
        <fullName evidence="2">DUF8009 domain-containing protein</fullName>
    </recommendedName>
</protein>
<evidence type="ECO:0000259" key="2">
    <source>
        <dbReference type="Pfam" id="PF26033"/>
    </source>
</evidence>
<dbReference type="Proteomes" id="UP000011575">
    <property type="component" value="Unassembled WGS sequence"/>
</dbReference>
<feature type="region of interest" description="Disordered" evidence="1">
    <location>
        <begin position="49"/>
        <end position="129"/>
    </location>
</feature>
<evidence type="ECO:0000256" key="1">
    <source>
        <dbReference type="SAM" id="MobiDB-lite"/>
    </source>
</evidence>
<feature type="domain" description="DUF8009" evidence="2">
    <location>
        <begin position="3"/>
        <end position="162"/>
    </location>
</feature>
<comment type="caution">
    <text evidence="3">The sequence shown here is derived from an EMBL/GenBank/DDBJ whole genome shotgun (WGS) entry which is preliminary data.</text>
</comment>